<dbReference type="Pfam" id="PF04070">
    <property type="entry name" value="DUF378"/>
    <property type="match status" value="1"/>
</dbReference>
<proteinExistence type="predicted"/>
<feature type="transmembrane region" description="Helical" evidence="1">
    <location>
        <begin position="9"/>
        <end position="33"/>
    </location>
</feature>
<feature type="transmembrane region" description="Helical" evidence="1">
    <location>
        <begin position="39"/>
        <end position="59"/>
    </location>
</feature>
<dbReference type="PANTHER" id="PTHR37304:SF1">
    <property type="entry name" value="MEMBRANE PROTEIN"/>
    <property type="match status" value="1"/>
</dbReference>
<dbReference type="Proteomes" id="UP000177596">
    <property type="component" value="Unassembled WGS sequence"/>
</dbReference>
<organism evidence="2 3">
    <name type="scientific">Candidatus Woesebacteria bacterium RIFOXYD1_FULL_43_18</name>
    <dbReference type="NCBI Taxonomy" id="1802551"/>
    <lineage>
        <taxon>Bacteria</taxon>
        <taxon>Candidatus Woeseibacteriota</taxon>
    </lineage>
</organism>
<dbReference type="PANTHER" id="PTHR37304">
    <property type="entry name" value="MEMBRANE PROTEIN-RELATED"/>
    <property type="match status" value="1"/>
</dbReference>
<reference evidence="2 3" key="1">
    <citation type="journal article" date="2016" name="Nat. Commun.">
        <title>Thousands of microbial genomes shed light on interconnected biogeochemical processes in an aquifer system.</title>
        <authorList>
            <person name="Anantharaman K."/>
            <person name="Brown C.T."/>
            <person name="Hug L.A."/>
            <person name="Sharon I."/>
            <person name="Castelle C.J."/>
            <person name="Probst A.J."/>
            <person name="Thomas B.C."/>
            <person name="Singh A."/>
            <person name="Wilkins M.J."/>
            <person name="Karaoz U."/>
            <person name="Brodie E.L."/>
            <person name="Williams K.H."/>
            <person name="Hubbard S.S."/>
            <person name="Banfield J.F."/>
        </authorList>
    </citation>
    <scope>NUCLEOTIDE SEQUENCE [LARGE SCALE GENOMIC DNA]</scope>
</reference>
<dbReference type="EMBL" id="MGIL01000010">
    <property type="protein sequence ID" value="OGM88411.1"/>
    <property type="molecule type" value="Genomic_DNA"/>
</dbReference>
<dbReference type="AlphaFoldDB" id="A0A1F8DIF4"/>
<dbReference type="InterPro" id="IPR007211">
    <property type="entry name" value="DUF378"/>
</dbReference>
<evidence type="ECO:0008006" key="4">
    <source>
        <dbReference type="Google" id="ProtNLM"/>
    </source>
</evidence>
<comment type="caution">
    <text evidence="2">The sequence shown here is derived from an EMBL/GenBank/DDBJ whole genome shotgun (WGS) entry which is preliminary data.</text>
</comment>
<keyword evidence="1" id="KW-0472">Membrane</keyword>
<keyword evidence="1" id="KW-0812">Transmembrane</keyword>
<protein>
    <recommendedName>
        <fullName evidence="4">DUF378 domain-containing protein</fullName>
    </recommendedName>
</protein>
<accession>A0A1F8DIF4</accession>
<sequence>MQLKTVSKWLVVIGAINWGLVGLLNINLVTLLFGSLPVVVTIVYALIGFAGAWGAYAMLTNKKKK</sequence>
<gene>
    <name evidence="2" type="ORF">A2573_02410</name>
</gene>
<evidence type="ECO:0000313" key="2">
    <source>
        <dbReference type="EMBL" id="OGM88411.1"/>
    </source>
</evidence>
<evidence type="ECO:0000256" key="1">
    <source>
        <dbReference type="SAM" id="Phobius"/>
    </source>
</evidence>
<keyword evidence="1" id="KW-1133">Transmembrane helix</keyword>
<evidence type="ECO:0000313" key="3">
    <source>
        <dbReference type="Proteomes" id="UP000177596"/>
    </source>
</evidence>
<name>A0A1F8DIF4_9BACT</name>